<organism evidence="2 3">
    <name type="scientific">Clostridium frigidicarnis</name>
    <dbReference type="NCBI Taxonomy" id="84698"/>
    <lineage>
        <taxon>Bacteria</taxon>
        <taxon>Bacillati</taxon>
        <taxon>Bacillota</taxon>
        <taxon>Clostridia</taxon>
        <taxon>Eubacteriales</taxon>
        <taxon>Clostridiaceae</taxon>
        <taxon>Clostridium</taxon>
    </lineage>
</organism>
<gene>
    <name evidence="2" type="ORF">SAMN04488528_101455</name>
</gene>
<dbReference type="Pfam" id="PF16949">
    <property type="entry name" value="ABC_tran_2"/>
    <property type="match status" value="1"/>
</dbReference>
<dbReference type="Proteomes" id="UP000198619">
    <property type="component" value="Unassembled WGS sequence"/>
</dbReference>
<feature type="transmembrane region" description="Helical" evidence="1">
    <location>
        <begin position="449"/>
        <end position="475"/>
    </location>
</feature>
<accession>A0A1I0YQI4</accession>
<dbReference type="OrthoDB" id="138672at2"/>
<dbReference type="InterPro" id="IPR031599">
    <property type="entry name" value="ABC_tran_2"/>
</dbReference>
<dbReference type="STRING" id="84698.SAMN04488528_101455"/>
<feature type="transmembrane region" description="Helical" evidence="1">
    <location>
        <begin position="520"/>
        <end position="542"/>
    </location>
</feature>
<dbReference type="EMBL" id="FOKI01000014">
    <property type="protein sequence ID" value="SFB15056.1"/>
    <property type="molecule type" value="Genomic_DNA"/>
</dbReference>
<proteinExistence type="predicted"/>
<keyword evidence="3" id="KW-1185">Reference proteome</keyword>
<feature type="transmembrane region" description="Helical" evidence="1">
    <location>
        <begin position="187"/>
        <end position="206"/>
    </location>
</feature>
<evidence type="ECO:0000313" key="3">
    <source>
        <dbReference type="Proteomes" id="UP000198619"/>
    </source>
</evidence>
<protein>
    <submittedName>
        <fullName evidence="2">ABC-2 type transport system permease protein</fullName>
    </submittedName>
</protein>
<feature type="transmembrane region" description="Helical" evidence="1">
    <location>
        <begin position="68"/>
        <end position="95"/>
    </location>
</feature>
<feature type="transmembrane region" description="Helical" evidence="1">
    <location>
        <begin position="29"/>
        <end position="48"/>
    </location>
</feature>
<sequence length="554" mass="61081">MSRLLALIKISLKSGSNFSGNKGGNSKKGIISAVALVIVMIMCFAAPMEAIVSTLYDGLSQVGQEGVIIGLITIAVSFTIFIFGIIYVMGTFYFSKDIEYLLPLPLKPWEITVSKFITVLIYEYLTEAIILVIPLITFGVRSQAGALYWLISIIVFIVLPIFPLVIATIINIILMSFTNIGKHKEKLRTLFGIISVFLGMGISLTMSKFSQNIVKDQSKLIEMISSGNNSMVATITAIFPTAKFSSLALINSQGIKSFYYILALLATTIAAVLIFILIANALYFKGALGGAEVAAKRTNMKNSEFSKATKKNSIIFSYTIKELKILFRTPAYLINCVLMSFLWPIFLIIPMVSQAGALGELTTYMDSVKNLNIDGTILAIVVSVMFFISGSNMVSATAISREGENVFFMKYIPLSYKNQILSKVLSGGILSLVSLVFLIAALIMIKMDILFIMVFIVISIIAGLVANFICILVDLSKPKLKWDNEQMAVKQNFRSMISFFTCAIIAGLNIFIFIKSSLSFSITALILFIEMLGLLLILNYILNLKCNKYFEDIE</sequence>
<keyword evidence="1" id="KW-0472">Membrane</keyword>
<feature type="transmembrane region" description="Helical" evidence="1">
    <location>
        <begin position="146"/>
        <end position="175"/>
    </location>
</feature>
<feature type="transmembrane region" description="Helical" evidence="1">
    <location>
        <begin position="496"/>
        <end position="514"/>
    </location>
</feature>
<evidence type="ECO:0000256" key="1">
    <source>
        <dbReference type="SAM" id="Phobius"/>
    </source>
</evidence>
<feature type="transmembrane region" description="Helical" evidence="1">
    <location>
        <begin position="377"/>
        <end position="399"/>
    </location>
</feature>
<evidence type="ECO:0000313" key="2">
    <source>
        <dbReference type="EMBL" id="SFB15056.1"/>
    </source>
</evidence>
<keyword evidence="1" id="KW-0812">Transmembrane</keyword>
<dbReference type="AlphaFoldDB" id="A0A1I0YQI4"/>
<feature type="transmembrane region" description="Helical" evidence="1">
    <location>
        <begin position="331"/>
        <end position="357"/>
    </location>
</feature>
<feature type="transmembrane region" description="Helical" evidence="1">
    <location>
        <begin position="258"/>
        <end position="283"/>
    </location>
</feature>
<dbReference type="RefSeq" id="WP_090041187.1">
    <property type="nucleotide sequence ID" value="NZ_FOKI01000014.1"/>
</dbReference>
<feature type="transmembrane region" description="Helical" evidence="1">
    <location>
        <begin position="420"/>
        <end position="443"/>
    </location>
</feature>
<reference evidence="2 3" key="1">
    <citation type="submission" date="2016-10" db="EMBL/GenBank/DDBJ databases">
        <authorList>
            <person name="de Groot N.N."/>
        </authorList>
    </citation>
    <scope>NUCLEOTIDE SEQUENCE [LARGE SCALE GENOMIC DNA]</scope>
    <source>
        <strain evidence="2 3">DSM 12271</strain>
    </source>
</reference>
<feature type="transmembrane region" description="Helical" evidence="1">
    <location>
        <begin position="116"/>
        <end position="140"/>
    </location>
</feature>
<keyword evidence="1" id="KW-1133">Transmembrane helix</keyword>
<name>A0A1I0YQI4_9CLOT</name>